<name>A0A2N8ZES4_9VIBR</name>
<organism evidence="1 2">
    <name type="scientific">Vibrio tapetis subsp. tapetis</name>
    <dbReference type="NCBI Taxonomy" id="1671868"/>
    <lineage>
        <taxon>Bacteria</taxon>
        <taxon>Pseudomonadati</taxon>
        <taxon>Pseudomonadota</taxon>
        <taxon>Gammaproteobacteria</taxon>
        <taxon>Vibrionales</taxon>
        <taxon>Vibrionaceae</taxon>
        <taxon>Vibrio</taxon>
    </lineage>
</organism>
<dbReference type="InterPro" id="IPR047675">
    <property type="entry name" value="Putative_zinc-bd"/>
</dbReference>
<dbReference type="KEGG" id="vta:A2435"/>
<dbReference type="NCBIfam" id="NF041373">
    <property type="entry name" value="HGG_STG"/>
    <property type="match status" value="1"/>
</dbReference>
<accession>A0A2N8ZES4</accession>
<evidence type="ECO:0000313" key="1">
    <source>
        <dbReference type="EMBL" id="SON50414.1"/>
    </source>
</evidence>
<sequence length="188" mass="21732">MSDSTHRFNLSTLPLCGAKTRAGGRCKRRGSLKNGRCKLHGGQSTGAKTKEGKLALRANAIKRDIPEWMWNDHFKPDDFVLITHSYNALRDKLTSSPKDWRGALSLIQEHRILFESFKYVITELYDHHALFYIQTALDRHYKASESQHLKCLLYTNAPELGRFNVPISDEKMALFFECKQTKTKPFWE</sequence>
<proteinExistence type="predicted"/>
<dbReference type="Proteomes" id="UP000235828">
    <property type="component" value="Chromosome A"/>
</dbReference>
<reference evidence="1 2" key="1">
    <citation type="submission" date="2017-10" db="EMBL/GenBank/DDBJ databases">
        <authorList>
            <person name="Banno H."/>
            <person name="Chua N.-H."/>
        </authorList>
    </citation>
    <scope>NUCLEOTIDE SEQUENCE [LARGE SCALE GENOMIC DNA]</scope>
    <source>
        <strain evidence="1">Vibrio tapetis CECT4600</strain>
    </source>
</reference>
<evidence type="ECO:0000313" key="2">
    <source>
        <dbReference type="Proteomes" id="UP000235828"/>
    </source>
</evidence>
<gene>
    <name evidence="1" type="ORF">VTAP4600_A2435</name>
</gene>
<protein>
    <submittedName>
        <fullName evidence="1">Uncharacterized protein</fullName>
    </submittedName>
</protein>
<dbReference type="EMBL" id="LT960611">
    <property type="protein sequence ID" value="SON50414.1"/>
    <property type="molecule type" value="Genomic_DNA"/>
</dbReference>
<dbReference type="AlphaFoldDB" id="A0A2N8ZES4"/>
<keyword evidence="2" id="KW-1185">Reference proteome</keyword>
<dbReference type="RefSeq" id="WP_172443040.1">
    <property type="nucleotide sequence ID" value="NZ_LT960611.1"/>
</dbReference>